<keyword evidence="2" id="KW-1133">Transmembrane helix</keyword>
<keyword evidence="2" id="KW-0472">Membrane</keyword>
<keyword evidence="4" id="KW-1185">Reference proteome</keyword>
<evidence type="ECO:0000256" key="1">
    <source>
        <dbReference type="SAM" id="Coils"/>
    </source>
</evidence>
<dbReference type="AlphaFoldDB" id="A0A1I4YYZ8"/>
<accession>A0A1I4YYZ8</accession>
<evidence type="ECO:0000313" key="3">
    <source>
        <dbReference type="EMBL" id="SFN43241.1"/>
    </source>
</evidence>
<feature type="coiled-coil region" evidence="1">
    <location>
        <begin position="32"/>
        <end position="118"/>
    </location>
</feature>
<dbReference type="Proteomes" id="UP000198705">
    <property type="component" value="Unassembled WGS sequence"/>
</dbReference>
<sequence length="294" mass="33152">MIVNPQLFNYKLIIGSLVVAIVVLGSYSFSSYNALKNQEKFMEQEMTLVQSELSNMMKLHDFERVDNQELKLQLQQAHSKLESVSDSLNLVKTDYPLISKYKEDIATLIQERRNLFNRIASILEQNAALNEASETKSLKLESNRLALAKLTEQNTELVAFVDRISALSLDNLSIKPGVTSPTQYNITTTKAQEVNNMEVCFTILKNDFASDGNKELYVQIIGPDHNMVSNRGMAEFGQEKLAYSGKTAVNYRNDDIAVCTKIDINQEKLLLKGDYLIAVFHDNKLLGSSKIKLN</sequence>
<evidence type="ECO:0000313" key="4">
    <source>
        <dbReference type="Proteomes" id="UP000198705"/>
    </source>
</evidence>
<keyword evidence="1" id="KW-0175">Coiled coil</keyword>
<organism evidence="3 4">
    <name type="scientific">Bizionia echini</name>
    <dbReference type="NCBI Taxonomy" id="649333"/>
    <lineage>
        <taxon>Bacteria</taxon>
        <taxon>Pseudomonadati</taxon>
        <taxon>Bacteroidota</taxon>
        <taxon>Flavobacteriia</taxon>
        <taxon>Flavobacteriales</taxon>
        <taxon>Flavobacteriaceae</taxon>
        <taxon>Bizionia</taxon>
    </lineage>
</organism>
<feature type="transmembrane region" description="Helical" evidence="2">
    <location>
        <begin position="12"/>
        <end position="35"/>
    </location>
</feature>
<dbReference type="STRING" id="649333.SAMN04487989_101392"/>
<proteinExistence type="predicted"/>
<evidence type="ECO:0008006" key="5">
    <source>
        <dbReference type="Google" id="ProtNLM"/>
    </source>
</evidence>
<dbReference type="EMBL" id="FOVN01000001">
    <property type="protein sequence ID" value="SFN43241.1"/>
    <property type="molecule type" value="Genomic_DNA"/>
</dbReference>
<name>A0A1I4YYZ8_9FLAO</name>
<keyword evidence="2" id="KW-0812">Transmembrane</keyword>
<gene>
    <name evidence="3" type="ORF">SAMN04487989_101392</name>
</gene>
<reference evidence="4" key="1">
    <citation type="submission" date="2016-10" db="EMBL/GenBank/DDBJ databases">
        <authorList>
            <person name="Varghese N."/>
            <person name="Submissions S."/>
        </authorList>
    </citation>
    <scope>NUCLEOTIDE SEQUENCE [LARGE SCALE GENOMIC DNA]</scope>
    <source>
        <strain evidence="4">DSM 23925</strain>
    </source>
</reference>
<evidence type="ECO:0000256" key="2">
    <source>
        <dbReference type="SAM" id="Phobius"/>
    </source>
</evidence>
<dbReference type="RefSeq" id="WP_092205961.1">
    <property type="nucleotide sequence ID" value="NZ_FOVN01000001.1"/>
</dbReference>
<dbReference type="OrthoDB" id="1115172at2"/>
<protein>
    <recommendedName>
        <fullName evidence="5">Chromosome partitioning protein ParA</fullName>
    </recommendedName>
</protein>